<comment type="similarity">
    <text evidence="1">Belongs to the transglycosylase Slt family.</text>
</comment>
<comment type="catalytic activity">
    <reaction evidence="8">
        <text>Exolytic cleavage of the (1-&gt;4)-beta-glycosidic linkage between N-acetylmuramic acid (MurNAc) and N-acetylglucosamine (GlcNAc) residues in peptidoglycan, from either the reducing or the non-reducing ends of the peptidoglycan chains, with concomitant formation of a 1,6-anhydrobond in the MurNAc residue.</text>
        <dbReference type="EC" id="4.2.2.n1"/>
    </reaction>
</comment>
<dbReference type="InterPro" id="IPR023346">
    <property type="entry name" value="Lysozyme-like_dom_sf"/>
</dbReference>
<dbReference type="Pfam" id="PF01464">
    <property type="entry name" value="SLT"/>
    <property type="match status" value="1"/>
</dbReference>
<dbReference type="GO" id="GO:0000270">
    <property type="term" value="P:peptidoglycan metabolic process"/>
    <property type="evidence" value="ECO:0007669"/>
    <property type="project" value="InterPro"/>
</dbReference>
<dbReference type="Gene3D" id="3.40.190.10">
    <property type="entry name" value="Periplasmic binding protein-like II"/>
    <property type="match status" value="2"/>
</dbReference>
<dbReference type="GO" id="GO:0009279">
    <property type="term" value="C:cell outer membrane"/>
    <property type="evidence" value="ECO:0007669"/>
    <property type="project" value="UniProtKB-SubCell"/>
</dbReference>
<feature type="active site" evidence="8">
    <location>
        <position position="314"/>
    </location>
</feature>
<keyword evidence="11" id="KW-1185">Reference proteome</keyword>
<dbReference type="PANTHER" id="PTHR35936:SF32">
    <property type="entry name" value="MEMBRANE-BOUND LYTIC MUREIN TRANSGLYCOSYLASE F"/>
    <property type="match status" value="1"/>
</dbReference>
<evidence type="ECO:0000256" key="4">
    <source>
        <dbReference type="ARBA" id="ARBA00023136"/>
    </source>
</evidence>
<keyword evidence="6 8" id="KW-0456">Lyase</keyword>
<dbReference type="AlphaFoldDB" id="A0A1M4USI2"/>
<accession>A0A1M4USI2</accession>
<feature type="domain" description="Solute-binding protein family 3/N-terminal" evidence="9">
    <location>
        <begin position="44"/>
        <end position="267"/>
    </location>
</feature>
<keyword evidence="5 8" id="KW-0998">Cell outer membrane</keyword>
<name>A0A1M4USI2_9GAMM</name>
<dbReference type="PROSITE" id="PS00922">
    <property type="entry name" value="TRANSGLYCOSYLASE"/>
    <property type="match status" value="1"/>
</dbReference>
<comment type="similarity">
    <text evidence="8">In the C-terminal section; belongs to the transglycosylase Slt family.</text>
</comment>
<dbReference type="InterPro" id="IPR008258">
    <property type="entry name" value="Transglycosylase_SLT_dom_1"/>
</dbReference>
<keyword evidence="3 8" id="KW-0732">Signal</keyword>
<dbReference type="SMART" id="SM00062">
    <property type="entry name" value="PBPb"/>
    <property type="match status" value="1"/>
</dbReference>
<keyword evidence="4 8" id="KW-0472">Membrane</keyword>
<organism evidence="10 11">
    <name type="scientific">Modicisalibacter ilicicola DSM 19980</name>
    <dbReference type="NCBI Taxonomy" id="1121942"/>
    <lineage>
        <taxon>Bacteria</taxon>
        <taxon>Pseudomonadati</taxon>
        <taxon>Pseudomonadota</taxon>
        <taxon>Gammaproteobacteria</taxon>
        <taxon>Oceanospirillales</taxon>
        <taxon>Halomonadaceae</taxon>
        <taxon>Modicisalibacter</taxon>
    </lineage>
</organism>
<evidence type="ECO:0000256" key="7">
    <source>
        <dbReference type="ARBA" id="ARBA00023316"/>
    </source>
</evidence>
<dbReference type="Gene3D" id="1.10.530.10">
    <property type="match status" value="1"/>
</dbReference>
<evidence type="ECO:0000256" key="2">
    <source>
        <dbReference type="ARBA" id="ARBA00010333"/>
    </source>
</evidence>
<dbReference type="SUPFAM" id="SSF53850">
    <property type="entry name" value="Periplasmic binding protein-like II"/>
    <property type="match status" value="1"/>
</dbReference>
<reference evidence="10 11" key="1">
    <citation type="submission" date="2016-11" db="EMBL/GenBank/DDBJ databases">
        <authorList>
            <person name="Jaros S."/>
            <person name="Januszkiewicz K."/>
            <person name="Wedrychowicz H."/>
        </authorList>
    </citation>
    <scope>NUCLEOTIDE SEQUENCE [LARGE SCALE GENOMIC DNA]</scope>
    <source>
        <strain evidence="10 11">DSM 19980</strain>
    </source>
</reference>
<dbReference type="PANTHER" id="PTHR35936">
    <property type="entry name" value="MEMBRANE-BOUND LYTIC MUREIN TRANSGLYCOSYLASE F"/>
    <property type="match status" value="1"/>
</dbReference>
<gene>
    <name evidence="8" type="primary">mltF</name>
    <name evidence="10" type="ORF">SAMN02745148_00743</name>
</gene>
<comment type="subcellular location">
    <subcellularLocation>
        <location evidence="8">Cell outer membrane</location>
        <topology evidence="8">Peripheral membrane protein</topology>
    </subcellularLocation>
    <text evidence="8">Attached to the inner leaflet of the outer membrane.</text>
</comment>
<feature type="region of interest" description="LT domain" evidence="8">
    <location>
        <begin position="268"/>
        <end position="485"/>
    </location>
</feature>
<dbReference type="GO" id="GO:0071555">
    <property type="term" value="P:cell wall organization"/>
    <property type="evidence" value="ECO:0007669"/>
    <property type="project" value="UniProtKB-KW"/>
</dbReference>
<dbReference type="Proteomes" id="UP000184346">
    <property type="component" value="Unassembled WGS sequence"/>
</dbReference>
<comment type="similarity">
    <text evidence="2">Belongs to the bacterial solute-binding protein 3 family.</text>
</comment>
<dbReference type="EC" id="4.2.2.n1" evidence="8"/>
<dbReference type="CDD" id="cd13403">
    <property type="entry name" value="MLTF-like"/>
    <property type="match status" value="1"/>
</dbReference>
<protein>
    <recommendedName>
        <fullName evidence="8">Membrane-bound lytic murein transglycosylase F</fullName>
        <ecNumber evidence="8">4.2.2.n1</ecNumber>
    </recommendedName>
    <alternativeName>
        <fullName evidence="8">Murein lyase F</fullName>
    </alternativeName>
</protein>
<dbReference type="OrthoDB" id="9815002at2"/>
<keyword evidence="7 8" id="KW-0961">Cell wall biogenesis/degradation</keyword>
<sequence>MYKSFARDPRWWRIPLIILVLTLVPDLSWKSGDPLLKKIRTRDFLQVITRNTPTTYYQGRQGPTGFEFELVRRFADHLGVSLAIDTTESIDDVLTIVRQGDADLGAAALPMGPIPSGIHYSRPILELQPLVVYRRDLPPVRDPEDLIGRKVGVIRHSGASQALRELQRQLPELGWRESTGVEVADLLHMIENGELDAAVIYAHQFKLNRLFYPGVEDGFTLGESLSLVWAVPASEGLGLLREVNRFLDKLRRENILHDLVDRYFGHDDYLEYVGARLFIRHVQKRLPQYESAFKEAARRTGIDWKLLAALGYQESHWKPRATSPTGVRGLMMLTQPTAKQMGIKNRLDPLQSIDGGSRYLVSVKERLQPEIREPDRTWMALAAYNVGLGHLYDAQKIAEIRGGDPYSWADVRDSLPLLQKREWYSKGNYGYARGGEPVIYVRNIRRYYEILNYVSRSQQQFYQLNQRSPNAQEESQLFDIVPPVL</sequence>
<dbReference type="InterPro" id="IPR001638">
    <property type="entry name" value="Solute-binding_3/MltF_N"/>
</dbReference>
<dbReference type="EMBL" id="FQUJ01000003">
    <property type="protein sequence ID" value="SHE59628.1"/>
    <property type="molecule type" value="Genomic_DNA"/>
</dbReference>
<dbReference type="SUPFAM" id="SSF53955">
    <property type="entry name" value="Lysozyme-like"/>
    <property type="match status" value="1"/>
</dbReference>
<dbReference type="GO" id="GO:0016998">
    <property type="term" value="P:cell wall macromolecule catabolic process"/>
    <property type="evidence" value="ECO:0007669"/>
    <property type="project" value="UniProtKB-UniRule"/>
</dbReference>
<evidence type="ECO:0000259" key="9">
    <source>
        <dbReference type="SMART" id="SM00062"/>
    </source>
</evidence>
<proteinExistence type="inferred from homology"/>
<dbReference type="HAMAP" id="MF_02016">
    <property type="entry name" value="MltF"/>
    <property type="match status" value="1"/>
</dbReference>
<dbReference type="Pfam" id="PF00497">
    <property type="entry name" value="SBP_bac_3"/>
    <property type="match status" value="1"/>
</dbReference>
<dbReference type="STRING" id="1121942.SAMN02745148_00743"/>
<evidence type="ECO:0000256" key="5">
    <source>
        <dbReference type="ARBA" id="ARBA00023237"/>
    </source>
</evidence>
<dbReference type="NCBIfam" id="NF008112">
    <property type="entry name" value="PRK10859.1"/>
    <property type="match status" value="1"/>
</dbReference>
<dbReference type="CDD" id="cd01009">
    <property type="entry name" value="PBP2_YfhD_N"/>
    <property type="match status" value="1"/>
</dbReference>
<evidence type="ECO:0000256" key="3">
    <source>
        <dbReference type="ARBA" id="ARBA00022729"/>
    </source>
</evidence>
<evidence type="ECO:0000313" key="11">
    <source>
        <dbReference type="Proteomes" id="UP000184346"/>
    </source>
</evidence>
<evidence type="ECO:0000313" key="10">
    <source>
        <dbReference type="EMBL" id="SHE59628.1"/>
    </source>
</evidence>
<comment type="domain">
    <text evidence="8">The N-terminal domain does not have lytic activity and probably modulates enzymatic activity. The C-terminal domain is the catalytic active domain.</text>
</comment>
<comment type="similarity">
    <text evidence="8">In the N-terminal section; belongs to the bacterial solute-binding protein 3 family.</text>
</comment>
<evidence type="ECO:0000256" key="6">
    <source>
        <dbReference type="ARBA" id="ARBA00023239"/>
    </source>
</evidence>
<dbReference type="InterPro" id="IPR023703">
    <property type="entry name" value="MltF"/>
</dbReference>
<dbReference type="RefSeq" id="WP_072819847.1">
    <property type="nucleotide sequence ID" value="NZ_FQUJ01000003.1"/>
</dbReference>
<evidence type="ECO:0000256" key="1">
    <source>
        <dbReference type="ARBA" id="ARBA00007734"/>
    </source>
</evidence>
<dbReference type="GO" id="GO:0008933">
    <property type="term" value="F:peptidoglycan lytic transglycosylase activity"/>
    <property type="evidence" value="ECO:0007669"/>
    <property type="project" value="UniProtKB-UniRule"/>
</dbReference>
<dbReference type="InterPro" id="IPR000189">
    <property type="entry name" value="Transglyc_AS"/>
</dbReference>
<comment type="function">
    <text evidence="8">Murein-degrading enzyme that degrades murein glycan strands and insoluble, high-molecular weight murein sacculi, with the concomitant formation of a 1,6-anhydromuramoyl product. Lytic transglycosylases (LTs) play an integral role in the metabolism of the peptidoglycan (PG) sacculus. Their lytic action creates space within the PG sacculus to allow for its expansion as well as for the insertion of various structures such as secretion systems and flagella.</text>
</comment>
<comment type="caution">
    <text evidence="8">Lacks conserved residue(s) required for the propagation of feature annotation.</text>
</comment>
<evidence type="ECO:0000256" key="8">
    <source>
        <dbReference type="HAMAP-Rule" id="MF_02016"/>
    </source>
</evidence>